<keyword evidence="2" id="KW-1185">Reference proteome</keyword>
<dbReference type="AlphaFoldDB" id="A0A232FIH6"/>
<evidence type="ECO:0000313" key="1">
    <source>
        <dbReference type="EMBL" id="OXU30546.1"/>
    </source>
</evidence>
<proteinExistence type="predicted"/>
<sequence>MLISRANVKCTARDNAKRHFSTVKYAPVKSTAPERSARPQHRRYKSLGIAILRDAAEDVEKERQRKI</sequence>
<evidence type="ECO:0000313" key="2">
    <source>
        <dbReference type="Proteomes" id="UP000215335"/>
    </source>
</evidence>
<comment type="caution">
    <text evidence="1">The sequence shown here is derived from an EMBL/GenBank/DDBJ whole genome shotgun (WGS) entry which is preliminary data.</text>
</comment>
<name>A0A232FIH6_9HYME</name>
<accession>A0A232FIH6</accession>
<organism evidence="1 2">
    <name type="scientific">Trichomalopsis sarcophagae</name>
    <dbReference type="NCBI Taxonomy" id="543379"/>
    <lineage>
        <taxon>Eukaryota</taxon>
        <taxon>Metazoa</taxon>
        <taxon>Ecdysozoa</taxon>
        <taxon>Arthropoda</taxon>
        <taxon>Hexapoda</taxon>
        <taxon>Insecta</taxon>
        <taxon>Pterygota</taxon>
        <taxon>Neoptera</taxon>
        <taxon>Endopterygota</taxon>
        <taxon>Hymenoptera</taxon>
        <taxon>Apocrita</taxon>
        <taxon>Proctotrupomorpha</taxon>
        <taxon>Chalcidoidea</taxon>
        <taxon>Pteromalidae</taxon>
        <taxon>Pteromalinae</taxon>
        <taxon>Trichomalopsis</taxon>
    </lineage>
</organism>
<protein>
    <submittedName>
        <fullName evidence="1">Uncharacterized protein</fullName>
    </submittedName>
</protein>
<dbReference type="Proteomes" id="UP000215335">
    <property type="component" value="Unassembled WGS sequence"/>
</dbReference>
<dbReference type="EMBL" id="NNAY01000150">
    <property type="protein sequence ID" value="OXU30546.1"/>
    <property type="molecule type" value="Genomic_DNA"/>
</dbReference>
<gene>
    <name evidence="1" type="ORF">TSAR_006204</name>
</gene>
<reference evidence="1 2" key="1">
    <citation type="journal article" date="2017" name="Curr. Biol.">
        <title>The Evolution of Venom by Co-option of Single-Copy Genes.</title>
        <authorList>
            <person name="Martinson E.O."/>
            <person name="Mrinalini"/>
            <person name="Kelkar Y.D."/>
            <person name="Chang C.H."/>
            <person name="Werren J.H."/>
        </authorList>
    </citation>
    <scope>NUCLEOTIDE SEQUENCE [LARGE SCALE GENOMIC DNA]</scope>
    <source>
        <strain evidence="1 2">Alberta</strain>
        <tissue evidence="1">Whole body</tissue>
    </source>
</reference>